<dbReference type="GO" id="GO:0045893">
    <property type="term" value="P:positive regulation of DNA-templated transcription"/>
    <property type="evidence" value="ECO:0007669"/>
    <property type="project" value="TreeGrafter"/>
</dbReference>
<accession>A0AAX4P0W8</accession>
<keyword evidence="5" id="KW-1185">Reference proteome</keyword>
<dbReference type="Proteomes" id="UP001472866">
    <property type="component" value="Chromosome 02"/>
</dbReference>
<name>A0AAX4P0W8_9CHLO</name>
<evidence type="ECO:0000313" key="5">
    <source>
        <dbReference type="Proteomes" id="UP001472866"/>
    </source>
</evidence>
<dbReference type="GO" id="GO:0072344">
    <property type="term" value="P:rescue of stalled ribosome"/>
    <property type="evidence" value="ECO:0007669"/>
    <property type="project" value="InterPro"/>
</dbReference>
<evidence type="ECO:0000259" key="3">
    <source>
        <dbReference type="Pfam" id="PF23134"/>
    </source>
</evidence>
<evidence type="ECO:0000256" key="1">
    <source>
        <dbReference type="SAM" id="MobiDB-lite"/>
    </source>
</evidence>
<gene>
    <name evidence="4" type="ORF">HKI87_02g12560</name>
</gene>
<organism evidence="4 5">
    <name type="scientific">Chloropicon roscoffensis</name>
    <dbReference type="NCBI Taxonomy" id="1461544"/>
    <lineage>
        <taxon>Eukaryota</taxon>
        <taxon>Viridiplantae</taxon>
        <taxon>Chlorophyta</taxon>
        <taxon>Chloropicophyceae</taxon>
        <taxon>Chloropicales</taxon>
        <taxon>Chloropicaceae</taxon>
        <taxon>Chloropicon</taxon>
    </lineage>
</organism>
<evidence type="ECO:0000313" key="4">
    <source>
        <dbReference type="EMBL" id="WZN59730.1"/>
    </source>
</evidence>
<dbReference type="GO" id="GO:0180022">
    <property type="term" value="C:RQC-trigger complex"/>
    <property type="evidence" value="ECO:0007669"/>
    <property type="project" value="InterPro"/>
</dbReference>
<feature type="domain" description="TRIP4/RQT4 C2HC5-type zinc finger" evidence="2">
    <location>
        <begin position="155"/>
        <end position="194"/>
    </location>
</feature>
<dbReference type="Pfam" id="PF06221">
    <property type="entry name" value="zf-C2HC5"/>
    <property type="match status" value="1"/>
</dbReference>
<dbReference type="Pfam" id="PF23134">
    <property type="entry name" value="TRIP4_3rd"/>
    <property type="match status" value="1"/>
</dbReference>
<dbReference type="AlphaFoldDB" id="A0AAX4P0W8"/>
<evidence type="ECO:0000259" key="2">
    <source>
        <dbReference type="Pfam" id="PF06221"/>
    </source>
</evidence>
<feature type="region of interest" description="Disordered" evidence="1">
    <location>
        <begin position="307"/>
        <end position="333"/>
    </location>
</feature>
<dbReference type="PANTHER" id="PTHR12963">
    <property type="entry name" value="THYROID RECEPTOR INTERACTING PROTEIN RELATED"/>
    <property type="match status" value="1"/>
</dbReference>
<feature type="compositionally biased region" description="Low complexity" evidence="1">
    <location>
        <begin position="102"/>
        <end position="113"/>
    </location>
</feature>
<proteinExistence type="predicted"/>
<dbReference type="GO" id="GO:0005634">
    <property type="term" value="C:nucleus"/>
    <property type="evidence" value="ECO:0007669"/>
    <property type="project" value="InterPro"/>
</dbReference>
<feature type="region of interest" description="Disordered" evidence="1">
    <location>
        <begin position="71"/>
        <end position="138"/>
    </location>
</feature>
<dbReference type="GO" id="GO:0008270">
    <property type="term" value="F:zinc ion binding"/>
    <property type="evidence" value="ECO:0007669"/>
    <property type="project" value="InterPro"/>
</dbReference>
<dbReference type="InterPro" id="IPR009349">
    <property type="entry name" value="TRIP4/RQT4_C2HC5_Znf"/>
</dbReference>
<dbReference type="EMBL" id="CP151502">
    <property type="protein sequence ID" value="WZN59730.1"/>
    <property type="molecule type" value="Genomic_DNA"/>
</dbReference>
<feature type="domain" description="Activating signal cointegrator 1 third" evidence="3">
    <location>
        <begin position="255"/>
        <end position="307"/>
    </location>
</feature>
<reference evidence="4 5" key="1">
    <citation type="submission" date="2024-03" db="EMBL/GenBank/DDBJ databases">
        <title>Complete genome sequence of the green alga Chloropicon roscoffensis RCC1871.</title>
        <authorList>
            <person name="Lemieux C."/>
            <person name="Pombert J.-F."/>
            <person name="Otis C."/>
            <person name="Turmel M."/>
        </authorList>
    </citation>
    <scope>NUCLEOTIDE SEQUENCE [LARGE SCALE GENOMIC DNA]</scope>
    <source>
        <strain evidence="4 5">RCC1871</strain>
    </source>
</reference>
<protein>
    <submittedName>
        <fullName evidence="4">Zf-C2HC5 domain-containing protein</fullName>
    </submittedName>
</protein>
<dbReference type="InterPro" id="IPR056993">
    <property type="entry name" value="TRIP4_3rd_dom"/>
</dbReference>
<dbReference type="InterPro" id="IPR039128">
    <property type="entry name" value="TRIP4-like"/>
</dbReference>
<sequence length="333" mass="36132">MASAVLDELRRYIEKESGYDALVIHGIVEAVSADGQTREEAAEIAQVYLEGNARALELVGDYFAAVDFDSGLGEEGQADPPVQPEVSTPPGFEAPRPERVGAETTTTEGASTSPAREDEAAQPQSKGKRSKAKKVGGSGISDLLEDLDRVTVPGRRPCECQATRHDLVANCLSCGRVVCAQEGEGPCLYCGCLVTRDREVRYAALLERQRENEGSSVGDGGGAATREKVERAIGEKERLVGYDRESARQTAIIDDQSDFFEIDENIWLSQEEKAFLAKHREEREEREAEDAKRVYVTFDLIGRKVVSAGGRPDDEAASIPPNPSSGVPAFRGR</sequence>
<dbReference type="PANTHER" id="PTHR12963:SF4">
    <property type="entry name" value="ACTIVATING SIGNAL COINTEGRATOR 1"/>
    <property type="match status" value="1"/>
</dbReference>